<dbReference type="SMART" id="SM00066">
    <property type="entry name" value="GAL4"/>
    <property type="match status" value="1"/>
</dbReference>
<accession>A0ABR4JJY2</accession>
<gene>
    <name evidence="7" type="ORF">BJX68DRAFT_272110</name>
</gene>
<reference evidence="7 8" key="1">
    <citation type="submission" date="2024-07" db="EMBL/GenBank/DDBJ databases">
        <title>Section-level genome sequencing and comparative genomics of Aspergillus sections Usti and Cavernicolus.</title>
        <authorList>
            <consortium name="Lawrence Berkeley National Laboratory"/>
            <person name="Nybo J.L."/>
            <person name="Vesth T.C."/>
            <person name="Theobald S."/>
            <person name="Frisvad J.C."/>
            <person name="Larsen T.O."/>
            <person name="Kjaerboelling I."/>
            <person name="Rothschild-Mancinelli K."/>
            <person name="Lyhne E.K."/>
            <person name="Kogle M.E."/>
            <person name="Barry K."/>
            <person name="Clum A."/>
            <person name="Na H."/>
            <person name="Ledsgaard L."/>
            <person name="Lin J."/>
            <person name="Lipzen A."/>
            <person name="Kuo A."/>
            <person name="Riley R."/>
            <person name="Mondo S."/>
            <person name="LaButti K."/>
            <person name="Haridas S."/>
            <person name="Pangalinan J."/>
            <person name="Salamov A.A."/>
            <person name="Simmons B.A."/>
            <person name="Magnuson J.K."/>
            <person name="Chen J."/>
            <person name="Drula E."/>
            <person name="Henrissat B."/>
            <person name="Wiebenga A."/>
            <person name="Lubbers R.J."/>
            <person name="Gomes A.C."/>
            <person name="Macurrencykelacurrency M.R."/>
            <person name="Stajich J."/>
            <person name="Grigoriev I.V."/>
            <person name="Mortensen U.H."/>
            <person name="De vries R.P."/>
            <person name="Baker S.E."/>
            <person name="Andersen M.R."/>
        </authorList>
    </citation>
    <scope>NUCLEOTIDE SEQUENCE [LARGE SCALE GENOMIC DNA]</scope>
    <source>
        <strain evidence="7 8">CBS 756.74</strain>
    </source>
</reference>
<protein>
    <recommendedName>
        <fullName evidence="6">Zn(2)-C6 fungal-type domain-containing protein</fullName>
    </recommendedName>
</protein>
<dbReference type="SUPFAM" id="SSF57701">
    <property type="entry name" value="Zn2/Cys6 DNA-binding domain"/>
    <property type="match status" value="1"/>
</dbReference>
<keyword evidence="2" id="KW-0238">DNA-binding</keyword>
<evidence type="ECO:0000259" key="6">
    <source>
        <dbReference type="PROSITE" id="PS50048"/>
    </source>
</evidence>
<evidence type="ECO:0000256" key="5">
    <source>
        <dbReference type="SAM" id="MobiDB-lite"/>
    </source>
</evidence>
<evidence type="ECO:0000313" key="8">
    <source>
        <dbReference type="Proteomes" id="UP001610444"/>
    </source>
</evidence>
<dbReference type="PROSITE" id="PS00463">
    <property type="entry name" value="ZN2_CY6_FUNGAL_1"/>
    <property type="match status" value="1"/>
</dbReference>
<evidence type="ECO:0000256" key="2">
    <source>
        <dbReference type="ARBA" id="ARBA00023125"/>
    </source>
</evidence>
<dbReference type="GeneID" id="98162286"/>
<feature type="region of interest" description="Disordered" evidence="5">
    <location>
        <begin position="601"/>
        <end position="621"/>
    </location>
</feature>
<dbReference type="InterPro" id="IPR001138">
    <property type="entry name" value="Zn2Cys6_DnaBD"/>
</dbReference>
<dbReference type="Proteomes" id="UP001610444">
    <property type="component" value="Unassembled WGS sequence"/>
</dbReference>
<proteinExistence type="predicted"/>
<evidence type="ECO:0000256" key="4">
    <source>
        <dbReference type="ARBA" id="ARBA00023242"/>
    </source>
</evidence>
<dbReference type="PANTHER" id="PTHR37534">
    <property type="entry name" value="TRANSCRIPTIONAL ACTIVATOR PROTEIN UGA3"/>
    <property type="match status" value="1"/>
</dbReference>
<keyword evidence="1" id="KW-0805">Transcription regulation</keyword>
<sequence>MGGGGTRTDHSRPRLGRGAPRSRAGCVTCKQRHVRCDEARPRCGHCARLHLHCEYQPSAPQRTVRRTEGPAPTGSLEQRVESTPERQTQVLVEPDTVLPSVRELDWLLNPSWAGQPCLFPSPDSWTLGDDLANSHHVASYSVLSPTAAELQPTEFQQTPQQPLQATTAVNDVQHREQLLRLFQKIVQPPASILIGGQRRWRRIQRYLVGLSGSWPAVHYALLCVNESLHFDEVLTWPGQSREQCTARINHWHQLTCRELEQHLPGSAQGADPSVTAEALLAATVLLAWFEVLHDQDGQSNRFPQHLAELIIGREHHWNRYSRHLLSWLRNLDCRATYMGGRTPLLSPSALKVVSNYPTEIVPTIEEDADDDEGESELPPAGFHDEPASRSLPAPDTQRTQRQPQQVIPAGHTKQLILHILLQPALQWYSTAQAYCRRISEQDKHHRRRSTPEDEYEVMLTYRELESELWKLWNKRPKIMLLSPDGMATLMSPDIAIRLHQVFSVHLASFWILFVYLHRVCWWNLPHSPTVQRALEEVWLHLQAAYGESSAAPDEEEAAGQARRKTVHPTLLWPVFLFGLECPQTDRKNWAITQLTALGKSKPVLPPGEDEDDETLPPFRISSGATRNASRAAILLEELIQQQDQTAARVDDRDLSMKMFGCYFCIV</sequence>
<feature type="region of interest" description="Disordered" evidence="5">
    <location>
        <begin position="362"/>
        <end position="405"/>
    </location>
</feature>
<evidence type="ECO:0000313" key="7">
    <source>
        <dbReference type="EMBL" id="KAL2839427.1"/>
    </source>
</evidence>
<evidence type="ECO:0000256" key="1">
    <source>
        <dbReference type="ARBA" id="ARBA00023015"/>
    </source>
</evidence>
<dbReference type="Pfam" id="PF00172">
    <property type="entry name" value="Zn_clus"/>
    <property type="match status" value="1"/>
</dbReference>
<keyword evidence="4" id="KW-0539">Nucleus</keyword>
<organism evidence="7 8">
    <name type="scientific">Aspergillus pseudodeflectus</name>
    <dbReference type="NCBI Taxonomy" id="176178"/>
    <lineage>
        <taxon>Eukaryota</taxon>
        <taxon>Fungi</taxon>
        <taxon>Dikarya</taxon>
        <taxon>Ascomycota</taxon>
        <taxon>Pezizomycotina</taxon>
        <taxon>Eurotiomycetes</taxon>
        <taxon>Eurotiomycetidae</taxon>
        <taxon>Eurotiales</taxon>
        <taxon>Aspergillaceae</taxon>
        <taxon>Aspergillus</taxon>
        <taxon>Aspergillus subgen. Nidulantes</taxon>
    </lineage>
</organism>
<evidence type="ECO:0000256" key="3">
    <source>
        <dbReference type="ARBA" id="ARBA00023163"/>
    </source>
</evidence>
<feature type="domain" description="Zn(2)-C6 fungal-type" evidence="6">
    <location>
        <begin position="25"/>
        <end position="55"/>
    </location>
</feature>
<comment type="caution">
    <text evidence="7">The sequence shown here is derived from an EMBL/GenBank/DDBJ whole genome shotgun (WGS) entry which is preliminary data.</text>
</comment>
<dbReference type="InterPro" id="IPR036864">
    <property type="entry name" value="Zn2-C6_fun-type_DNA-bd_sf"/>
</dbReference>
<dbReference type="Gene3D" id="4.10.240.10">
    <property type="entry name" value="Zn(2)-C6 fungal-type DNA-binding domain"/>
    <property type="match status" value="1"/>
</dbReference>
<keyword evidence="3" id="KW-0804">Transcription</keyword>
<name>A0ABR4JJY2_9EURO</name>
<feature type="compositionally biased region" description="Acidic residues" evidence="5">
    <location>
        <begin position="364"/>
        <end position="375"/>
    </location>
</feature>
<feature type="compositionally biased region" description="Low complexity" evidence="5">
    <location>
        <begin position="394"/>
        <end position="405"/>
    </location>
</feature>
<dbReference type="RefSeq" id="XP_070893512.1">
    <property type="nucleotide sequence ID" value="XM_071047122.1"/>
</dbReference>
<dbReference type="CDD" id="cd00067">
    <property type="entry name" value="GAL4"/>
    <property type="match status" value="1"/>
</dbReference>
<dbReference type="EMBL" id="JBFXLR010000074">
    <property type="protein sequence ID" value="KAL2839427.1"/>
    <property type="molecule type" value="Genomic_DNA"/>
</dbReference>
<dbReference type="PANTHER" id="PTHR37534:SF49">
    <property type="entry name" value="LYSINE BIOSYNTHESIS REGULATORY PROTEIN LYS14"/>
    <property type="match status" value="1"/>
</dbReference>
<feature type="region of interest" description="Disordered" evidence="5">
    <location>
        <begin position="60"/>
        <end position="85"/>
    </location>
</feature>
<dbReference type="PROSITE" id="PS50048">
    <property type="entry name" value="ZN2_CY6_FUNGAL_2"/>
    <property type="match status" value="1"/>
</dbReference>
<keyword evidence="8" id="KW-1185">Reference proteome</keyword>
<feature type="region of interest" description="Disordered" evidence="5">
    <location>
        <begin position="1"/>
        <end position="22"/>
    </location>
</feature>